<comment type="caution">
    <text evidence="1">The sequence shown here is derived from an EMBL/GenBank/DDBJ whole genome shotgun (WGS) entry which is preliminary data.</text>
</comment>
<protein>
    <submittedName>
        <fullName evidence="1">Uncharacterized protein</fullName>
    </submittedName>
</protein>
<accession>A0A2G0E7R9</accession>
<name>A0A2G0E7R9_ENTFC</name>
<proteinExistence type="predicted"/>
<dbReference type="Proteomes" id="UP000224303">
    <property type="component" value="Unassembled WGS sequence"/>
</dbReference>
<dbReference type="EMBL" id="PCGC01000063">
    <property type="protein sequence ID" value="PHL20527.1"/>
    <property type="molecule type" value="Genomic_DNA"/>
</dbReference>
<reference evidence="1 2" key="1">
    <citation type="submission" date="2017-10" db="EMBL/GenBank/DDBJ databases">
        <title>Draft genomes of the Enterococcus faecium isolated from human feces before and after Helicobacter pylori eradication therapy.</title>
        <authorList>
            <person name="Prianichniikov N.A."/>
            <person name="Glushchenko O.E."/>
            <person name="Malakhova M.V."/>
        </authorList>
    </citation>
    <scope>NUCLEOTIDE SEQUENCE [LARGE SCALE GENOMIC DNA]</scope>
    <source>
        <strain evidence="1 2">Hp_5-7</strain>
    </source>
</reference>
<gene>
    <name evidence="1" type="ORF">CQR37_13830</name>
</gene>
<dbReference type="AlphaFoldDB" id="A0A2G0E7R9"/>
<evidence type="ECO:0000313" key="1">
    <source>
        <dbReference type="EMBL" id="PHL20527.1"/>
    </source>
</evidence>
<dbReference type="RefSeq" id="WP_024636659.1">
    <property type="nucleotide sequence ID" value="NZ_CABGPW010000036.1"/>
</dbReference>
<sequence>MATTIKNTELVFNSEKECSKFLADIYKNKKVPSNSKIANTLAGMKKIKTINVDGVKYEV</sequence>
<organism evidence="1 2">
    <name type="scientific">Enterococcus faecium</name>
    <name type="common">Streptococcus faecium</name>
    <dbReference type="NCBI Taxonomy" id="1352"/>
    <lineage>
        <taxon>Bacteria</taxon>
        <taxon>Bacillati</taxon>
        <taxon>Bacillota</taxon>
        <taxon>Bacilli</taxon>
        <taxon>Lactobacillales</taxon>
        <taxon>Enterococcaceae</taxon>
        <taxon>Enterococcus</taxon>
    </lineage>
</organism>
<evidence type="ECO:0000313" key="2">
    <source>
        <dbReference type="Proteomes" id="UP000224303"/>
    </source>
</evidence>